<dbReference type="InterPro" id="IPR036881">
    <property type="entry name" value="Glyco_hydro_3_C_sf"/>
</dbReference>
<feature type="transmembrane region" description="Helical" evidence="20">
    <location>
        <begin position="455"/>
        <end position="477"/>
    </location>
</feature>
<dbReference type="GO" id="GO:0045493">
    <property type="term" value="P:xylan catabolic process"/>
    <property type="evidence" value="ECO:0007669"/>
    <property type="project" value="UniProtKB-UniPathway"/>
</dbReference>
<keyword evidence="8 20" id="KW-0812">Transmembrane</keyword>
<keyword evidence="23" id="KW-1185">Reference proteome</keyword>
<keyword evidence="9" id="KW-0732">Signal</keyword>
<dbReference type="InterPro" id="IPR036962">
    <property type="entry name" value="Glyco_hydro_3_N_sf"/>
</dbReference>
<dbReference type="EC" id="3.2.1.37" evidence="19"/>
<feature type="transmembrane region" description="Helical" evidence="20">
    <location>
        <begin position="283"/>
        <end position="303"/>
    </location>
</feature>
<keyword evidence="11" id="KW-0029">Amino-acid transport</keyword>
<evidence type="ECO:0000256" key="13">
    <source>
        <dbReference type="ARBA" id="ARBA00023136"/>
    </source>
</evidence>
<keyword evidence="5" id="KW-0813">Transport</keyword>
<name>A0A8H6AXY7_9HELO</name>
<evidence type="ECO:0000256" key="1">
    <source>
        <dbReference type="ARBA" id="ARBA00004141"/>
    </source>
</evidence>
<dbReference type="GO" id="GO:0055085">
    <property type="term" value="P:transmembrane transport"/>
    <property type="evidence" value="ECO:0007669"/>
    <property type="project" value="InterPro"/>
</dbReference>
<comment type="pathway">
    <text evidence="3">Glycan degradation; xylan degradation.</text>
</comment>
<dbReference type="GO" id="GO:0046556">
    <property type="term" value="F:alpha-L-arabinofuranosidase activity"/>
    <property type="evidence" value="ECO:0007669"/>
    <property type="project" value="TreeGrafter"/>
</dbReference>
<evidence type="ECO:0000256" key="9">
    <source>
        <dbReference type="ARBA" id="ARBA00022729"/>
    </source>
</evidence>
<dbReference type="Pfam" id="PF00324">
    <property type="entry name" value="AA_permease"/>
    <property type="match status" value="1"/>
</dbReference>
<dbReference type="PANTHER" id="PTHR42721">
    <property type="entry name" value="SUGAR HYDROLASE-RELATED"/>
    <property type="match status" value="1"/>
</dbReference>
<evidence type="ECO:0000256" key="4">
    <source>
        <dbReference type="ARBA" id="ARBA00005336"/>
    </source>
</evidence>
<dbReference type="Pfam" id="PF00933">
    <property type="entry name" value="Glyco_hydro_3"/>
    <property type="match status" value="1"/>
</dbReference>
<evidence type="ECO:0000256" key="17">
    <source>
        <dbReference type="ARBA" id="ARBA00023326"/>
    </source>
</evidence>
<dbReference type="SUPFAM" id="SSF51445">
    <property type="entry name" value="(Trans)glycosidases"/>
    <property type="match status" value="1"/>
</dbReference>
<dbReference type="EMBL" id="JABFCT010000004">
    <property type="protein sequence ID" value="KAF5875831.1"/>
    <property type="molecule type" value="Genomic_DNA"/>
</dbReference>
<dbReference type="GO" id="GO:0009044">
    <property type="term" value="F:xylan 1,4-beta-xylosidase activity"/>
    <property type="evidence" value="ECO:0007669"/>
    <property type="project" value="UniProtKB-EC"/>
</dbReference>
<evidence type="ECO:0000256" key="20">
    <source>
        <dbReference type="SAM" id="Phobius"/>
    </source>
</evidence>
<evidence type="ECO:0000256" key="14">
    <source>
        <dbReference type="ARBA" id="ARBA00023180"/>
    </source>
</evidence>
<feature type="domain" description="Fibronectin type III-like" evidence="21">
    <location>
        <begin position="1243"/>
        <end position="1313"/>
    </location>
</feature>
<dbReference type="FunFam" id="1.20.1740.10:FF:000006">
    <property type="entry name" value="General amino acid permease"/>
    <property type="match status" value="1"/>
</dbReference>
<feature type="transmembrane region" description="Helical" evidence="20">
    <location>
        <begin position="242"/>
        <end position="263"/>
    </location>
</feature>
<dbReference type="InterPro" id="IPR013783">
    <property type="entry name" value="Ig-like_fold"/>
</dbReference>
<evidence type="ECO:0000256" key="5">
    <source>
        <dbReference type="ARBA" id="ARBA00022448"/>
    </source>
</evidence>
<keyword evidence="17" id="KW-0624">Polysaccharide degradation</keyword>
<dbReference type="InterPro" id="IPR026891">
    <property type="entry name" value="Fn3-like"/>
</dbReference>
<evidence type="ECO:0000259" key="21">
    <source>
        <dbReference type="SMART" id="SM01217"/>
    </source>
</evidence>
<proteinExistence type="inferred from homology"/>
<comment type="subcellular location">
    <subcellularLocation>
        <location evidence="1">Membrane</location>
        <topology evidence="1">Multi-pass membrane protein</topology>
    </subcellularLocation>
    <subcellularLocation>
        <location evidence="2">Secreted</location>
    </subcellularLocation>
</comment>
<evidence type="ECO:0000313" key="22">
    <source>
        <dbReference type="EMBL" id="KAF5875831.1"/>
    </source>
</evidence>
<evidence type="ECO:0000256" key="7">
    <source>
        <dbReference type="ARBA" id="ARBA00022651"/>
    </source>
</evidence>
<dbReference type="OrthoDB" id="47059at2759"/>
<dbReference type="Gene3D" id="2.60.40.10">
    <property type="entry name" value="Immunoglobulins"/>
    <property type="match status" value="1"/>
</dbReference>
<dbReference type="InterPro" id="IPR001764">
    <property type="entry name" value="Glyco_hydro_3_N"/>
</dbReference>
<dbReference type="InterPro" id="IPR004841">
    <property type="entry name" value="AA-permease/SLC12A_dom"/>
</dbReference>
<keyword evidence="15" id="KW-0119">Carbohydrate metabolism</keyword>
<gene>
    <name evidence="22" type="ORF">Bfra_002227</name>
</gene>
<feature type="transmembrane region" description="Helical" evidence="20">
    <location>
        <begin position="335"/>
        <end position="360"/>
    </location>
</feature>
<dbReference type="SMART" id="SM01217">
    <property type="entry name" value="Fn3_like"/>
    <property type="match status" value="1"/>
</dbReference>
<dbReference type="GO" id="GO:0016020">
    <property type="term" value="C:membrane"/>
    <property type="evidence" value="ECO:0007669"/>
    <property type="project" value="UniProtKB-SubCell"/>
</dbReference>
<dbReference type="InterPro" id="IPR002772">
    <property type="entry name" value="Glyco_hydro_3_C"/>
</dbReference>
<evidence type="ECO:0000256" key="8">
    <source>
        <dbReference type="ARBA" id="ARBA00022692"/>
    </source>
</evidence>
<keyword evidence="16" id="KW-0326">Glycosidase</keyword>
<protein>
    <recommendedName>
        <fullName evidence="19">xylan 1,4-beta-xylosidase</fullName>
        <ecNumber evidence="19">3.2.1.37</ecNumber>
    </recommendedName>
</protein>
<evidence type="ECO:0000256" key="19">
    <source>
        <dbReference type="ARBA" id="ARBA00026107"/>
    </source>
</evidence>
<evidence type="ECO:0000256" key="6">
    <source>
        <dbReference type="ARBA" id="ARBA00022525"/>
    </source>
</evidence>
<dbReference type="InterPro" id="IPR044993">
    <property type="entry name" value="BXL"/>
</dbReference>
<evidence type="ECO:0000256" key="11">
    <source>
        <dbReference type="ARBA" id="ARBA00022970"/>
    </source>
</evidence>
<evidence type="ECO:0000256" key="2">
    <source>
        <dbReference type="ARBA" id="ARBA00004613"/>
    </source>
</evidence>
<evidence type="ECO:0000256" key="3">
    <source>
        <dbReference type="ARBA" id="ARBA00004851"/>
    </source>
</evidence>
<feature type="transmembrane region" description="Helical" evidence="20">
    <location>
        <begin position="52"/>
        <end position="73"/>
    </location>
</feature>
<feature type="transmembrane region" description="Helical" evidence="20">
    <location>
        <begin position="79"/>
        <end position="97"/>
    </location>
</feature>
<evidence type="ECO:0000256" key="12">
    <source>
        <dbReference type="ARBA" id="ARBA00022989"/>
    </source>
</evidence>
<keyword evidence="14" id="KW-0325">Glycoprotein</keyword>
<dbReference type="Gene3D" id="3.40.50.1700">
    <property type="entry name" value="Glycoside hydrolase family 3 C-terminal domain"/>
    <property type="match status" value="1"/>
</dbReference>
<dbReference type="RefSeq" id="XP_037194777.1">
    <property type="nucleotide sequence ID" value="XM_037332649.1"/>
</dbReference>
<dbReference type="PANTHER" id="PTHR42721:SF3">
    <property type="entry name" value="BETA-D-XYLOSIDASE 5-RELATED"/>
    <property type="match status" value="1"/>
</dbReference>
<sequence length="1349" mass="147250">MTSNSTGSVDPKYMMKSEVFSHPETDVDTEMGSTENVPAGEELKRNMKGRHINMIAIAGMIGTGLFLSSGATIAQAGPAGAWLAYIFMGFVTAGVSYTTGEITAFMPVTGGFVRHATAFVEPALGAATGWNFWYTMAISVPAELSAAATLIQFWDSTTNPAVWITVFLVVIVCLNFCGVRMYGESEVIFASMKIALIIGLIIAGLVVDLGGGPKGERLGFTYWKSPGAFNEYLVSGNTGRFLAFWSSLISAAFSYGNVQVVALSGTETGNPRKIIPEATKKTFFRVFFFYVLSILIVGMIVPYDSEALSVSTGTAASSPFVIAFKAAGIKVLPSIINAVVCTSAISSGSACIFLASRTLYGLSADGHAPKIFMRCNRFGTPWYAVGLSVLPSPLVYMVVSNQASVVFGWFVNITTVAGLIGWVVIEVTYLRFFYALKQQGISRDSLPYKGPFQPYVAWITGFMVFLIVLFSGYAVFFPGNFTASGFLTYYINIAIFFVLYVFFKIFLKSKIIPLESIHFEAELESIRRWKYTSELMKEDQSLAKRLWNKISGGHCSLPSLLDNKLINFSFDHAFRTPSMTSKLLGTIGITGVVADNFPDCVNGPLANNTVCDTSSDPYTRAAALISLFTFAEKVNNTGNTSPGVPRIGLPSYEWWNEALHGIARSPGTTFAAAGSNFSYSTSFPQPILMGAAFDDDLIHKVATQVSTEARAFNNVNRFGLNFWTPNINPYKDPRWGRGQETPGEDPFHTSSYVNALITGLQGGLDDLPYKKGVATCKHFAGYDLEESDGVIRYGFDAIIKSQDLRDYYLPPFQQCARDSNVQSVMCSYNAVNGVPTCADDWLLQTLLREHWGWTEEDQWVTGDCGALQFIWDSHNYTLAPEQSAADALNAGTDLDCGNFWPTYLESAYEQGLYNISTLDRSLTRRYASLVRLGYFDSPSIQPYRQLNWDNVSTPAAQQLALQAAEEGIVLLKNDGLLPLTSNITNVALIGPLANATKQMQGNYYGTAPYLRSPLIAAQNAGFKVTYVQGADIESQNTTEFSAALSAAQSADLVIYFGGIDNSIEAEEIDRTYISWPSTQLSLINQLANLSTPLIVSQMGCMVDSSSILSDTGVDALLWAGYPGQDGGTAVFNILTGKTAPAGRLPITQYPSNYVDQVKMTDMNLQPSRFNPGRTYKWYDGTPAFEYGYGLQYTTFDVKITPPSSNNTFEISELLANASNYKDLTPFLTIPITVSNTGTATSDYVALFFLNGTFGPAPYPKKSLVAYTRLHDITGGADATAEVSLNLASLARGNWNGDLILYPGDYKVVVDIDGKDEWTFTLTGEEALLDSWPEKKESIKVQEVGARIEL</sequence>
<evidence type="ECO:0000256" key="10">
    <source>
        <dbReference type="ARBA" id="ARBA00022801"/>
    </source>
</evidence>
<comment type="caution">
    <text evidence="22">The sequence shown here is derived from an EMBL/GenBank/DDBJ whole genome shotgun (WGS) entry which is preliminary data.</text>
</comment>
<keyword evidence="10 22" id="KW-0378">Hydrolase</keyword>
<feature type="transmembrane region" description="Helical" evidence="20">
    <location>
        <begin position="405"/>
        <end position="434"/>
    </location>
</feature>
<reference evidence="22 23" key="1">
    <citation type="journal article" date="2020" name="Phytopathology">
        <title>A high-quality genome resource of Botrytis fragariae, a new and rapidly spreading fungal pathogen causing strawberry gray mold in the U.S.A.</title>
        <authorList>
            <person name="Wu Y."/>
            <person name="Saski C.A."/>
            <person name="Schnabel G."/>
            <person name="Xiao S."/>
            <person name="Hu M."/>
        </authorList>
    </citation>
    <scope>NUCLEOTIDE SEQUENCE [LARGE SCALE GENOMIC DNA]</scope>
    <source>
        <strain evidence="22 23">BVB16</strain>
    </source>
</reference>
<dbReference type="GeneID" id="59256341"/>
<dbReference type="InterPro" id="IPR017853">
    <property type="entry name" value="GH"/>
</dbReference>
<keyword evidence="6" id="KW-0964">Secreted</keyword>
<dbReference type="GO" id="GO:0031222">
    <property type="term" value="P:arabinan catabolic process"/>
    <property type="evidence" value="ECO:0007669"/>
    <property type="project" value="TreeGrafter"/>
</dbReference>
<organism evidence="22 23">
    <name type="scientific">Botrytis fragariae</name>
    <dbReference type="NCBI Taxonomy" id="1964551"/>
    <lineage>
        <taxon>Eukaryota</taxon>
        <taxon>Fungi</taxon>
        <taxon>Dikarya</taxon>
        <taxon>Ascomycota</taxon>
        <taxon>Pezizomycotina</taxon>
        <taxon>Leotiomycetes</taxon>
        <taxon>Helotiales</taxon>
        <taxon>Sclerotiniaceae</taxon>
        <taxon>Botrytis</taxon>
    </lineage>
</organism>
<dbReference type="SUPFAM" id="SSF52279">
    <property type="entry name" value="Beta-D-glucan exohydrolase, C-terminal domain"/>
    <property type="match status" value="1"/>
</dbReference>
<dbReference type="GO" id="GO:0006865">
    <property type="term" value="P:amino acid transport"/>
    <property type="evidence" value="ECO:0007669"/>
    <property type="project" value="UniProtKB-KW"/>
</dbReference>
<evidence type="ECO:0000256" key="16">
    <source>
        <dbReference type="ARBA" id="ARBA00023295"/>
    </source>
</evidence>
<keyword evidence="12 20" id="KW-1133">Transmembrane helix</keyword>
<evidence type="ECO:0000256" key="15">
    <source>
        <dbReference type="ARBA" id="ARBA00023277"/>
    </source>
</evidence>
<evidence type="ECO:0000313" key="23">
    <source>
        <dbReference type="Proteomes" id="UP000531561"/>
    </source>
</evidence>
<feature type="transmembrane region" description="Helical" evidence="20">
    <location>
        <begin position="489"/>
        <end position="507"/>
    </location>
</feature>
<dbReference type="Gene3D" id="1.20.1740.10">
    <property type="entry name" value="Amino acid/polyamine transporter I"/>
    <property type="match status" value="1"/>
</dbReference>
<comment type="catalytic activity">
    <reaction evidence="18">
        <text>Hydrolysis of (1-&gt;4)-beta-D-xylans, to remove successive D-xylose residues from the non-reducing termini.</text>
        <dbReference type="EC" id="3.2.1.37"/>
    </reaction>
</comment>
<keyword evidence="7" id="KW-0858">Xylan degradation</keyword>
<dbReference type="Proteomes" id="UP000531561">
    <property type="component" value="Unassembled WGS sequence"/>
</dbReference>
<dbReference type="Gene3D" id="3.20.20.300">
    <property type="entry name" value="Glycoside hydrolase, family 3, N-terminal domain"/>
    <property type="match status" value="1"/>
</dbReference>
<comment type="similarity">
    <text evidence="4">Belongs to the glycosyl hydrolase 3 family.</text>
</comment>
<feature type="transmembrane region" description="Helical" evidence="20">
    <location>
        <begin position="160"/>
        <end position="182"/>
    </location>
</feature>
<dbReference type="Pfam" id="PF01915">
    <property type="entry name" value="Glyco_hydro_3_C"/>
    <property type="match status" value="1"/>
</dbReference>
<dbReference type="GO" id="GO:0005576">
    <property type="term" value="C:extracellular region"/>
    <property type="evidence" value="ECO:0007669"/>
    <property type="project" value="UniProtKB-SubCell"/>
</dbReference>
<evidence type="ECO:0000256" key="18">
    <source>
        <dbReference type="ARBA" id="ARBA00024574"/>
    </source>
</evidence>
<feature type="transmembrane region" description="Helical" evidence="20">
    <location>
        <begin position="194"/>
        <end position="212"/>
    </location>
</feature>
<feature type="transmembrane region" description="Helical" evidence="20">
    <location>
        <begin position="381"/>
        <end position="399"/>
    </location>
</feature>
<dbReference type="FunFam" id="3.40.50.1700:FF:000007">
    <property type="entry name" value="Exo-1,4-beta-xylosidase xlnD"/>
    <property type="match status" value="1"/>
</dbReference>
<feature type="transmembrane region" description="Helical" evidence="20">
    <location>
        <begin position="132"/>
        <end position="154"/>
    </location>
</feature>
<dbReference type="UniPathway" id="UPA00114"/>
<accession>A0A8H6AXY7</accession>
<keyword evidence="13 20" id="KW-0472">Membrane</keyword>